<dbReference type="SUPFAM" id="SSF54593">
    <property type="entry name" value="Glyoxalase/Bleomycin resistance protein/Dihydroxybiphenyl dioxygenase"/>
    <property type="match status" value="1"/>
</dbReference>
<dbReference type="CDD" id="cd06587">
    <property type="entry name" value="VOC"/>
    <property type="match status" value="1"/>
</dbReference>
<dbReference type="InterPro" id="IPR029068">
    <property type="entry name" value="Glyas_Bleomycin-R_OHBP_Dase"/>
</dbReference>
<accession>A0A5C1I8G7</accession>
<keyword evidence="3" id="KW-1185">Reference proteome</keyword>
<evidence type="ECO:0000313" key="3">
    <source>
        <dbReference type="Proteomes" id="UP000251402"/>
    </source>
</evidence>
<dbReference type="InterPro" id="IPR037523">
    <property type="entry name" value="VOC_core"/>
</dbReference>
<dbReference type="InterPro" id="IPR051332">
    <property type="entry name" value="Fosfomycin_Res_Enzymes"/>
</dbReference>
<reference evidence="2" key="1">
    <citation type="submission" date="2019-08" db="EMBL/GenBank/DDBJ databases">
        <title>Comparative genome analysis confer to the adaptation heavy metal polluted environment.</title>
        <authorList>
            <person name="Li Y."/>
        </authorList>
    </citation>
    <scope>NUCLEOTIDE SEQUENCE [LARGE SCALE GENOMIC DNA]</scope>
    <source>
        <strain evidence="2">P1</strain>
    </source>
</reference>
<name>A0A5C1I8G7_9SPHI</name>
<dbReference type="PROSITE" id="PS51819">
    <property type="entry name" value="VOC"/>
    <property type="match status" value="1"/>
</dbReference>
<dbReference type="KEGG" id="mrub:DEO27_004500"/>
<dbReference type="Proteomes" id="UP000251402">
    <property type="component" value="Chromosome"/>
</dbReference>
<dbReference type="Gene3D" id="3.10.180.10">
    <property type="entry name" value="2,3-Dihydroxybiphenyl 1,2-Dioxygenase, domain 1"/>
    <property type="match status" value="1"/>
</dbReference>
<sequence>MKLNHINLPVTDVQASSLFFEQYFQFKCTGIKGNNMLAILESKDGFILVLMADSFNRNGNNSYPDAFHIGFLVDSHEQVTEVYDRLIAGGINVTQAPASLRGGYGFYFNAPGNILTEVTCLAS</sequence>
<dbReference type="Pfam" id="PF00903">
    <property type="entry name" value="Glyoxalase"/>
    <property type="match status" value="1"/>
</dbReference>
<dbReference type="InterPro" id="IPR004360">
    <property type="entry name" value="Glyas_Fos-R_dOase_dom"/>
</dbReference>
<proteinExistence type="predicted"/>
<dbReference type="AlphaFoldDB" id="A0A5C1I8G7"/>
<dbReference type="OrthoDB" id="1270449at2"/>
<evidence type="ECO:0000259" key="1">
    <source>
        <dbReference type="PROSITE" id="PS51819"/>
    </source>
</evidence>
<organism evidence="2 3">
    <name type="scientific">Mucilaginibacter rubeus</name>
    <dbReference type="NCBI Taxonomy" id="2027860"/>
    <lineage>
        <taxon>Bacteria</taxon>
        <taxon>Pseudomonadati</taxon>
        <taxon>Bacteroidota</taxon>
        <taxon>Sphingobacteriia</taxon>
        <taxon>Sphingobacteriales</taxon>
        <taxon>Sphingobacteriaceae</taxon>
        <taxon>Mucilaginibacter</taxon>
    </lineage>
</organism>
<dbReference type="PANTHER" id="PTHR36113:SF3">
    <property type="entry name" value="SLL5075 PROTEIN"/>
    <property type="match status" value="1"/>
</dbReference>
<gene>
    <name evidence="2" type="ORF">DEO27_004500</name>
</gene>
<protein>
    <submittedName>
        <fullName evidence="2">VOC family protein</fullName>
    </submittedName>
</protein>
<evidence type="ECO:0000313" key="2">
    <source>
        <dbReference type="EMBL" id="QEM14359.1"/>
    </source>
</evidence>
<dbReference type="EMBL" id="CP043450">
    <property type="protein sequence ID" value="QEM14359.1"/>
    <property type="molecule type" value="Genomic_DNA"/>
</dbReference>
<dbReference type="PANTHER" id="PTHR36113">
    <property type="entry name" value="LYASE, PUTATIVE-RELATED-RELATED"/>
    <property type="match status" value="1"/>
</dbReference>
<feature type="domain" description="VOC" evidence="1">
    <location>
        <begin position="2"/>
        <end position="121"/>
    </location>
</feature>